<reference evidence="1 2" key="1">
    <citation type="journal article" date="2013" name="Genome Announc.">
        <title>Draft Genome Sequence of Arthrobacter gangotriensis Strain Lz1yT, Isolated from a Penguin Rookery Soil Sample Collected in Antarctica, near the Indian Station Dakshin Gangotri.</title>
        <authorList>
            <person name="Shivaji S."/>
            <person name="Ara S."/>
            <person name="Bandi S."/>
            <person name="Singh A."/>
            <person name="Kumar Pinnaka A."/>
        </authorList>
    </citation>
    <scope>NUCLEOTIDE SEQUENCE [LARGE SCALE GENOMIC DNA]</scope>
    <source>
        <strain evidence="1 2">Lz1y</strain>
    </source>
</reference>
<dbReference type="Proteomes" id="UP000012015">
    <property type="component" value="Unassembled WGS sequence"/>
</dbReference>
<evidence type="ECO:0000313" key="2">
    <source>
        <dbReference type="Proteomes" id="UP000012015"/>
    </source>
</evidence>
<proteinExistence type="predicted"/>
<comment type="caution">
    <text evidence="1">The sequence shown here is derived from an EMBL/GenBank/DDBJ whole genome shotgun (WGS) entry which is preliminary data.</text>
</comment>
<dbReference type="PATRIC" id="fig|1276920.7.peg.2091"/>
<dbReference type="RefSeq" id="WP_007271275.1">
    <property type="nucleotide sequence ID" value="NZ_AOCK01000005.1"/>
</dbReference>
<gene>
    <name evidence="1" type="ORF">ADIAG_02093</name>
</gene>
<sequence>MAVAGHPVARWMAGAVSKHPGAQHNAEATLLPPACRLVHRSWTLGPRRRTSIAAVQAARCARVLLSGAFSAGPVLAVAGCAAPIHTSDPCMPPAYTLESPVAAPGETLGISAPGATCNPGYGKDAQVRIELVDNQQQVVSTELAPMSDDGAFTHDLRIPGGTTPGSYGITAIPDGLDWCDDTGRDNRLCVADLGVNGISAARASCAVPRIGFQVTT</sequence>
<accession>M7NJD7</accession>
<dbReference type="AlphaFoldDB" id="M7NJD7"/>
<protein>
    <submittedName>
        <fullName evidence="1">Uncharacterized protein</fullName>
    </submittedName>
</protein>
<name>M7NJD7_9MICC</name>
<keyword evidence="2" id="KW-1185">Reference proteome</keyword>
<evidence type="ECO:0000313" key="1">
    <source>
        <dbReference type="EMBL" id="EMQ98663.1"/>
    </source>
</evidence>
<dbReference type="EMBL" id="AOCK01000005">
    <property type="protein sequence ID" value="EMQ98663.1"/>
    <property type="molecule type" value="Genomic_DNA"/>
</dbReference>
<organism evidence="1 2">
    <name type="scientific">Paeniglutamicibacter gangotriensis Lz1y</name>
    <dbReference type="NCBI Taxonomy" id="1276920"/>
    <lineage>
        <taxon>Bacteria</taxon>
        <taxon>Bacillati</taxon>
        <taxon>Actinomycetota</taxon>
        <taxon>Actinomycetes</taxon>
        <taxon>Micrococcales</taxon>
        <taxon>Micrococcaceae</taxon>
        <taxon>Paeniglutamicibacter</taxon>
    </lineage>
</organism>